<dbReference type="RefSeq" id="WP_105016611.1">
    <property type="nucleotide sequence ID" value="NZ_MSCN01000001.1"/>
</dbReference>
<comment type="caution">
    <text evidence="1">The sequence shown here is derived from an EMBL/GenBank/DDBJ whole genome shotgun (WGS) entry which is preliminary data.</text>
</comment>
<name>A0A2S7WR03_9FLAO</name>
<proteinExistence type="predicted"/>
<dbReference type="Proteomes" id="UP000238882">
    <property type="component" value="Unassembled WGS sequence"/>
</dbReference>
<evidence type="ECO:0000313" key="1">
    <source>
        <dbReference type="EMBL" id="PQJ80013.1"/>
    </source>
</evidence>
<dbReference type="OrthoDB" id="1204690at2"/>
<dbReference type="EMBL" id="MSCN01000001">
    <property type="protein sequence ID" value="PQJ80013.1"/>
    <property type="molecule type" value="Genomic_DNA"/>
</dbReference>
<sequence>MKNKVFILALFISIYGFAQNKNHQDLQKMSKEELAFFWERKKLKIDSLSKIDFLSRNYKHLDSNFNISISKELFDTAVEKYKFIRPRIRKYRDSLSVVLAYELDDEDASRIAKIRIGYTWLRFAYHIWLSEKECEKIGRNFGFTHPYRFKEFLVDDTNKEKRRLNFIDDLKKRMKKENSYQLDTFPNTNKLLNFALLENPIRKKAFKKKHKKH</sequence>
<keyword evidence="2" id="KW-1185">Reference proteome</keyword>
<organism evidence="1 2">
    <name type="scientific">Polaribacter porphyrae</name>
    <dbReference type="NCBI Taxonomy" id="1137780"/>
    <lineage>
        <taxon>Bacteria</taxon>
        <taxon>Pseudomonadati</taxon>
        <taxon>Bacteroidota</taxon>
        <taxon>Flavobacteriia</taxon>
        <taxon>Flavobacteriales</taxon>
        <taxon>Flavobacteriaceae</taxon>
    </lineage>
</organism>
<evidence type="ECO:0000313" key="2">
    <source>
        <dbReference type="Proteomes" id="UP000238882"/>
    </source>
</evidence>
<protein>
    <submittedName>
        <fullName evidence="1">Uncharacterized protein</fullName>
    </submittedName>
</protein>
<reference evidence="1 2" key="1">
    <citation type="submission" date="2016-12" db="EMBL/GenBank/DDBJ databases">
        <title>Trade-off between light-utilization and light-protection in marine flavobacteria.</title>
        <authorList>
            <person name="Kumagai Y."/>
            <person name="Yoshizawa S."/>
            <person name="Kogure K."/>
            <person name="Iwasaki W."/>
        </authorList>
    </citation>
    <scope>NUCLEOTIDE SEQUENCE [LARGE SCALE GENOMIC DNA]</scope>
    <source>
        <strain evidence="1 2">NBRC 108759</strain>
    </source>
</reference>
<accession>A0A2S7WR03</accession>
<dbReference type="AlphaFoldDB" id="A0A2S7WR03"/>
<gene>
    <name evidence="1" type="ORF">BTO18_12900</name>
</gene>